<evidence type="ECO:0000256" key="4">
    <source>
        <dbReference type="ARBA" id="ARBA00023237"/>
    </source>
</evidence>
<evidence type="ECO:0000313" key="8">
    <source>
        <dbReference type="Proteomes" id="UP000254343"/>
    </source>
</evidence>
<proteinExistence type="inferred from homology"/>
<keyword evidence="2" id="KW-0732">Signal</keyword>
<keyword evidence="3" id="KW-0472">Membrane</keyword>
<dbReference type="InterPro" id="IPR011250">
    <property type="entry name" value="OMP/PagP_B-barrel"/>
</dbReference>
<name>A0A380W6B7_AFIFE</name>
<dbReference type="Proteomes" id="UP000254343">
    <property type="component" value="Unassembled WGS sequence"/>
</dbReference>
<dbReference type="PANTHER" id="PTHR34001:SF3">
    <property type="entry name" value="BLL7405 PROTEIN"/>
    <property type="match status" value="1"/>
</dbReference>
<dbReference type="PANTHER" id="PTHR34001">
    <property type="entry name" value="BLL7405 PROTEIN"/>
    <property type="match status" value="1"/>
</dbReference>
<dbReference type="InterPro" id="IPR051692">
    <property type="entry name" value="OMP-like"/>
</dbReference>
<protein>
    <submittedName>
        <fullName evidence="7">Opacity protein and related surface antigens</fullName>
    </submittedName>
</protein>
<dbReference type="Pfam" id="PF13505">
    <property type="entry name" value="OMP_b-brl"/>
    <property type="match status" value="1"/>
</dbReference>
<evidence type="ECO:0000256" key="5">
    <source>
        <dbReference type="ARBA" id="ARBA00038306"/>
    </source>
</evidence>
<evidence type="ECO:0000313" key="7">
    <source>
        <dbReference type="EMBL" id="SUU83993.1"/>
    </source>
</evidence>
<dbReference type="Gene3D" id="2.40.160.20">
    <property type="match status" value="1"/>
</dbReference>
<keyword evidence="4" id="KW-0998">Cell outer membrane</keyword>
<organism evidence="7 8">
    <name type="scientific">Afipia felis</name>
    <name type="common">Cat scratch disease bacillus</name>
    <dbReference type="NCBI Taxonomy" id="1035"/>
    <lineage>
        <taxon>Bacteria</taxon>
        <taxon>Pseudomonadati</taxon>
        <taxon>Pseudomonadota</taxon>
        <taxon>Alphaproteobacteria</taxon>
        <taxon>Hyphomicrobiales</taxon>
        <taxon>Nitrobacteraceae</taxon>
        <taxon>Afipia</taxon>
    </lineage>
</organism>
<evidence type="ECO:0000256" key="1">
    <source>
        <dbReference type="ARBA" id="ARBA00004442"/>
    </source>
</evidence>
<feature type="domain" description="Outer membrane protein beta-barrel" evidence="6">
    <location>
        <begin position="25"/>
        <end position="192"/>
    </location>
</feature>
<dbReference type="InterPro" id="IPR027385">
    <property type="entry name" value="Beta-barrel_OMP"/>
</dbReference>
<sequence>MVSMASAADLAARPYTKAPIVAPIYNWSGFYVGANGGFGSSHSCWDYQGDPGGCHNATGGTVGGQLGYRWQSSNWVFGLEAQGNWANFKGSSIDLSYPDYNDKTHIDSFGLFTGQVGYAWDNVLLYAKGGAAVVGFKYSNPQISPPRDYNGSVTRWGGAVGVGLEYGFARNWSVGVEWNHIFLGKKNVTVVNPADATDNFVEHIGENIDMGLVRVNYRF</sequence>
<reference evidence="7 8" key="1">
    <citation type="submission" date="2018-06" db="EMBL/GenBank/DDBJ databases">
        <authorList>
            <consortium name="Pathogen Informatics"/>
            <person name="Doyle S."/>
        </authorList>
    </citation>
    <scope>NUCLEOTIDE SEQUENCE [LARGE SCALE GENOMIC DNA]</scope>
    <source>
        <strain evidence="7 8">NCTC12722</strain>
    </source>
</reference>
<comment type="subcellular location">
    <subcellularLocation>
        <location evidence="1">Cell outer membrane</location>
    </subcellularLocation>
</comment>
<gene>
    <name evidence="7" type="ORF">NCTC12722_01174</name>
</gene>
<dbReference type="EMBL" id="UIGB01000001">
    <property type="protein sequence ID" value="SUU83993.1"/>
    <property type="molecule type" value="Genomic_DNA"/>
</dbReference>
<dbReference type="SUPFAM" id="SSF56925">
    <property type="entry name" value="OMPA-like"/>
    <property type="match status" value="1"/>
</dbReference>
<evidence type="ECO:0000256" key="2">
    <source>
        <dbReference type="ARBA" id="ARBA00022729"/>
    </source>
</evidence>
<dbReference type="GO" id="GO:0009279">
    <property type="term" value="C:cell outer membrane"/>
    <property type="evidence" value="ECO:0007669"/>
    <property type="project" value="UniProtKB-SubCell"/>
</dbReference>
<accession>A0A380W6B7</accession>
<evidence type="ECO:0000259" key="6">
    <source>
        <dbReference type="Pfam" id="PF13505"/>
    </source>
</evidence>
<dbReference type="AlphaFoldDB" id="A0A380W6B7"/>
<comment type="similarity">
    <text evidence="5">Belongs to the Omp25/RopB family.</text>
</comment>
<evidence type="ECO:0000256" key="3">
    <source>
        <dbReference type="ARBA" id="ARBA00023136"/>
    </source>
</evidence>